<evidence type="ECO:0000256" key="1">
    <source>
        <dbReference type="ARBA" id="ARBA00001933"/>
    </source>
</evidence>
<keyword evidence="3 4" id="KW-0663">Pyridoxal phosphate</keyword>
<accession>A0AAE3YGA7</accession>
<dbReference type="InterPro" id="IPR015421">
    <property type="entry name" value="PyrdxlP-dep_Trfase_major"/>
</dbReference>
<feature type="active site" description="Proton acceptor" evidence="2">
    <location>
        <position position="180"/>
    </location>
</feature>
<dbReference type="Pfam" id="PF01041">
    <property type="entry name" value="DegT_DnrJ_EryC1"/>
    <property type="match status" value="1"/>
</dbReference>
<dbReference type="Gene3D" id="3.40.640.10">
    <property type="entry name" value="Type I PLP-dependent aspartate aminotransferase-like (Major domain)"/>
    <property type="match status" value="1"/>
</dbReference>
<dbReference type="AlphaFoldDB" id="A0AAE3YGA7"/>
<protein>
    <submittedName>
        <fullName evidence="5">dTDP-4-amino-4,6-dideoxygalactose transaminase</fullName>
    </submittedName>
</protein>
<organism evidence="5 6">
    <name type="scientific">Falsarthrobacter nasiphocae</name>
    <dbReference type="NCBI Taxonomy" id="189863"/>
    <lineage>
        <taxon>Bacteria</taxon>
        <taxon>Bacillati</taxon>
        <taxon>Actinomycetota</taxon>
        <taxon>Actinomycetes</taxon>
        <taxon>Micrococcales</taxon>
        <taxon>Micrococcaceae</taxon>
        <taxon>Falsarthrobacter</taxon>
    </lineage>
</organism>
<sequence length="375" mass="40611">MLPYGRQDIDEADIEAVVAALRSDWLTTGPEVARFEKAISEVAGGASATTVTSGTAALHTAYAAADLAPGDEVVTTPMTFVATQSTACAFGAKMVFADIDPFTGNLDPEAAAAAVTDKTRVIATVDYAGHPVKAPEFQKLAAESGALFLEDAAHSIGSTLNGVPVGQLADLTTFSFFPTKNLTTAEGGAVVTPRADLEKRARNFKGLGMIRDPKEMRAEDEGGWFYEVQEFGLNYRLPDVLCALGTSQIARLGAAKARRQEIHDRYNAAFKGNENLTLPGVEQGAEPMWHLYPLRVEAARRRAIFDELRNRGIGVQVNYIPSYWHPVFHDMGYKRGMCPNAEEFYAQEISLPLFATLADDQVDFVIENVLEIVGS</sequence>
<dbReference type="InterPro" id="IPR015422">
    <property type="entry name" value="PyrdxlP-dep_Trfase_small"/>
</dbReference>
<comment type="similarity">
    <text evidence="4">Belongs to the DegT/DnrJ/EryC1 family.</text>
</comment>
<proteinExistence type="inferred from homology"/>
<dbReference type="EMBL" id="JAVDUI010000001">
    <property type="protein sequence ID" value="MDR6891403.1"/>
    <property type="molecule type" value="Genomic_DNA"/>
</dbReference>
<evidence type="ECO:0000313" key="6">
    <source>
        <dbReference type="Proteomes" id="UP001247307"/>
    </source>
</evidence>
<dbReference type="GO" id="GO:0030170">
    <property type="term" value="F:pyridoxal phosphate binding"/>
    <property type="evidence" value="ECO:0007669"/>
    <property type="project" value="TreeGrafter"/>
</dbReference>
<reference evidence="5" key="1">
    <citation type="submission" date="2023-07" db="EMBL/GenBank/DDBJ databases">
        <title>Sequencing the genomes of 1000 actinobacteria strains.</title>
        <authorList>
            <person name="Klenk H.-P."/>
        </authorList>
    </citation>
    <scope>NUCLEOTIDE SEQUENCE</scope>
    <source>
        <strain evidence="5">DSM 13988</strain>
    </source>
</reference>
<dbReference type="GO" id="GO:0000271">
    <property type="term" value="P:polysaccharide biosynthetic process"/>
    <property type="evidence" value="ECO:0007669"/>
    <property type="project" value="TreeGrafter"/>
</dbReference>
<dbReference type="CDD" id="cd00616">
    <property type="entry name" value="AHBA_syn"/>
    <property type="match status" value="1"/>
</dbReference>
<dbReference type="PANTHER" id="PTHR30244:SF34">
    <property type="entry name" value="DTDP-4-AMINO-4,6-DIDEOXYGALACTOSE TRANSAMINASE"/>
    <property type="match status" value="1"/>
</dbReference>
<dbReference type="GO" id="GO:0008483">
    <property type="term" value="F:transaminase activity"/>
    <property type="evidence" value="ECO:0007669"/>
    <property type="project" value="TreeGrafter"/>
</dbReference>
<dbReference type="Proteomes" id="UP001247307">
    <property type="component" value="Unassembled WGS sequence"/>
</dbReference>
<dbReference type="InterPro" id="IPR015424">
    <property type="entry name" value="PyrdxlP-dep_Trfase"/>
</dbReference>
<gene>
    <name evidence="5" type="ORF">J2S35_000343</name>
</gene>
<name>A0AAE3YGA7_9MICC</name>
<feature type="modified residue" description="N6-(pyridoxal phosphate)lysine" evidence="3">
    <location>
        <position position="180"/>
    </location>
</feature>
<dbReference type="SUPFAM" id="SSF53383">
    <property type="entry name" value="PLP-dependent transferases"/>
    <property type="match status" value="1"/>
</dbReference>
<dbReference type="RefSeq" id="WP_309849151.1">
    <property type="nucleotide sequence ID" value="NZ_BAAAIU010000024.1"/>
</dbReference>
<dbReference type="Gene3D" id="3.90.1150.10">
    <property type="entry name" value="Aspartate Aminotransferase, domain 1"/>
    <property type="match status" value="1"/>
</dbReference>
<evidence type="ECO:0000313" key="5">
    <source>
        <dbReference type="EMBL" id="MDR6891403.1"/>
    </source>
</evidence>
<comment type="caution">
    <text evidence="5">The sequence shown here is derived from an EMBL/GenBank/DDBJ whole genome shotgun (WGS) entry which is preliminary data.</text>
</comment>
<dbReference type="PIRSF" id="PIRSF000390">
    <property type="entry name" value="PLP_StrS"/>
    <property type="match status" value="1"/>
</dbReference>
<evidence type="ECO:0000256" key="3">
    <source>
        <dbReference type="PIRSR" id="PIRSR000390-2"/>
    </source>
</evidence>
<comment type="cofactor">
    <cofactor evidence="1">
        <name>pyridoxal 5'-phosphate</name>
        <dbReference type="ChEBI" id="CHEBI:597326"/>
    </cofactor>
</comment>
<keyword evidence="6" id="KW-1185">Reference proteome</keyword>
<dbReference type="InterPro" id="IPR000653">
    <property type="entry name" value="DegT/StrS_aminotransferase"/>
</dbReference>
<evidence type="ECO:0000256" key="2">
    <source>
        <dbReference type="PIRSR" id="PIRSR000390-1"/>
    </source>
</evidence>
<dbReference type="PANTHER" id="PTHR30244">
    <property type="entry name" value="TRANSAMINASE"/>
    <property type="match status" value="1"/>
</dbReference>
<evidence type="ECO:0000256" key="4">
    <source>
        <dbReference type="RuleBase" id="RU004508"/>
    </source>
</evidence>